<proteinExistence type="predicted"/>
<reference evidence="1 2" key="1">
    <citation type="submission" date="2021-09" db="EMBL/GenBank/DDBJ databases">
        <title>The complete genome sequence of a new microorganism.</title>
        <authorList>
            <person name="Zi Z."/>
        </authorList>
    </citation>
    <scope>NUCLEOTIDE SEQUENCE [LARGE SCALE GENOMIC DNA]</scope>
    <source>
        <strain evidence="1 2">WGZ8</strain>
    </source>
</reference>
<accession>A0ABS7VMT6</accession>
<dbReference type="InterPro" id="IPR021955">
    <property type="entry name" value="DUF3572"/>
</dbReference>
<sequence>MRLEEIVEKLHVEFVILNNEHGLLHYRCPKAANRLFRLATSSDDDPRLKPIDEMQIPRMKTPVKKISVEEAERLALEAFSRIAHDEERLGRFLAISGLQIQSIRSAAAMPGFLAGILDYVAADEPLLIALAVELETKPERIMEAHRTLSPSEFD</sequence>
<organism evidence="1 2">
    <name type="scientific">Microvirga puerhi</name>
    <dbReference type="NCBI Taxonomy" id="2876078"/>
    <lineage>
        <taxon>Bacteria</taxon>
        <taxon>Pseudomonadati</taxon>
        <taxon>Pseudomonadota</taxon>
        <taxon>Alphaproteobacteria</taxon>
        <taxon>Hyphomicrobiales</taxon>
        <taxon>Methylobacteriaceae</taxon>
        <taxon>Microvirga</taxon>
    </lineage>
</organism>
<dbReference type="EMBL" id="JAIRBM010000007">
    <property type="protein sequence ID" value="MBZ6076848.1"/>
    <property type="molecule type" value="Genomic_DNA"/>
</dbReference>
<name>A0ABS7VMT6_9HYPH</name>
<comment type="caution">
    <text evidence="1">The sequence shown here is derived from an EMBL/GenBank/DDBJ whole genome shotgun (WGS) entry which is preliminary data.</text>
</comment>
<protein>
    <submittedName>
        <fullName evidence="1">DUF3572 domain-containing protein</fullName>
    </submittedName>
</protein>
<keyword evidence="2" id="KW-1185">Reference proteome</keyword>
<evidence type="ECO:0000313" key="1">
    <source>
        <dbReference type="EMBL" id="MBZ6076848.1"/>
    </source>
</evidence>
<gene>
    <name evidence="1" type="ORF">K9B37_11235</name>
</gene>
<dbReference type="Proteomes" id="UP000704176">
    <property type="component" value="Unassembled WGS sequence"/>
</dbReference>
<evidence type="ECO:0000313" key="2">
    <source>
        <dbReference type="Proteomes" id="UP000704176"/>
    </source>
</evidence>
<dbReference type="RefSeq" id="WP_224313170.1">
    <property type="nucleotide sequence ID" value="NZ_JAIRBM010000007.1"/>
</dbReference>
<dbReference type="Pfam" id="PF12096">
    <property type="entry name" value="DUF3572"/>
    <property type="match status" value="1"/>
</dbReference>